<gene>
    <name evidence="2" type="ORF">TSPGSL018_19876</name>
</gene>
<reference evidence="2" key="1">
    <citation type="submission" date="2014-05" db="EMBL/GenBank/DDBJ databases">
        <title>The transcriptome of the halophilic microalga Tetraselmis sp. GSL018 isolated from the Great Salt Lake, Utah.</title>
        <authorList>
            <person name="Jinkerson R.E."/>
            <person name="D'Adamo S."/>
            <person name="Posewitz M.C."/>
        </authorList>
    </citation>
    <scope>NUCLEOTIDE SEQUENCE</scope>
    <source>
        <strain evidence="2">GSL018</strain>
    </source>
</reference>
<accession>A0A061S0V5</accession>
<protein>
    <submittedName>
        <fullName evidence="2">Uncharacterized protein</fullName>
    </submittedName>
</protein>
<proteinExistence type="predicted"/>
<feature type="region of interest" description="Disordered" evidence="1">
    <location>
        <begin position="77"/>
        <end position="127"/>
    </location>
</feature>
<evidence type="ECO:0000313" key="2">
    <source>
        <dbReference type="EMBL" id="JAC76545.1"/>
    </source>
</evidence>
<sequence length="127" mass="13184">MGGPEVQVFQAVAGGLIEGVRDIRPVRRRNVRMVLRRQNCGARLPVCGLRLRVTATWTGHSSEVGGPLGATARLSAVDQLPAKTPPSISSPLHPHPLTQPPSLAGTSGPCPPPSAPAPQSRKPAAAL</sequence>
<evidence type="ECO:0000256" key="1">
    <source>
        <dbReference type="SAM" id="MobiDB-lite"/>
    </source>
</evidence>
<feature type="compositionally biased region" description="Low complexity" evidence="1">
    <location>
        <begin position="117"/>
        <end position="127"/>
    </location>
</feature>
<dbReference type="AlphaFoldDB" id="A0A061S0V5"/>
<name>A0A061S0V5_9CHLO</name>
<dbReference type="EMBL" id="GBEZ01009023">
    <property type="protein sequence ID" value="JAC76545.1"/>
    <property type="molecule type" value="Transcribed_RNA"/>
</dbReference>
<organism evidence="2">
    <name type="scientific">Tetraselmis sp. GSL018</name>
    <dbReference type="NCBI Taxonomy" id="582737"/>
    <lineage>
        <taxon>Eukaryota</taxon>
        <taxon>Viridiplantae</taxon>
        <taxon>Chlorophyta</taxon>
        <taxon>core chlorophytes</taxon>
        <taxon>Chlorodendrophyceae</taxon>
        <taxon>Chlorodendrales</taxon>
        <taxon>Chlorodendraceae</taxon>
        <taxon>Tetraselmis</taxon>
    </lineage>
</organism>
<feature type="non-terminal residue" evidence="2">
    <location>
        <position position="127"/>
    </location>
</feature>